<evidence type="ECO:0000256" key="4">
    <source>
        <dbReference type="PROSITE-ProRule" id="PRU00433"/>
    </source>
</evidence>
<evidence type="ECO:0000256" key="5">
    <source>
        <dbReference type="SAM" id="MobiDB-lite"/>
    </source>
</evidence>
<feature type="domain" description="Cytochrome c" evidence="7">
    <location>
        <begin position="42"/>
        <end position="97"/>
    </location>
</feature>
<feature type="chain" id="PRO_5014608296" description="Cytochrome c domain-containing protein" evidence="6">
    <location>
        <begin position="26"/>
        <end position="97"/>
    </location>
</feature>
<accession>A0A2N9LX51</accession>
<dbReference type="Gene3D" id="1.10.760.10">
    <property type="entry name" value="Cytochrome c-like domain"/>
    <property type="match status" value="1"/>
</dbReference>
<keyword evidence="6" id="KW-0732">Signal</keyword>
<dbReference type="GO" id="GO:0020037">
    <property type="term" value="F:heme binding"/>
    <property type="evidence" value="ECO:0007669"/>
    <property type="project" value="InterPro"/>
</dbReference>
<evidence type="ECO:0000256" key="1">
    <source>
        <dbReference type="ARBA" id="ARBA00022617"/>
    </source>
</evidence>
<protein>
    <recommendedName>
        <fullName evidence="7">Cytochrome c domain-containing protein</fullName>
    </recommendedName>
</protein>
<organism evidence="8 9">
    <name type="scientific">Candidatus Sulfuritelmatomonas gaucii</name>
    <dbReference type="NCBI Taxonomy" id="2043161"/>
    <lineage>
        <taxon>Bacteria</taxon>
        <taxon>Pseudomonadati</taxon>
        <taxon>Acidobacteriota</taxon>
        <taxon>Terriglobia</taxon>
        <taxon>Terriglobales</taxon>
        <taxon>Acidobacteriaceae</taxon>
        <taxon>Candidatus Sulfuritelmatomonas</taxon>
    </lineage>
</organism>
<dbReference type="AlphaFoldDB" id="A0A2N9LX51"/>
<evidence type="ECO:0000256" key="6">
    <source>
        <dbReference type="SAM" id="SignalP"/>
    </source>
</evidence>
<dbReference type="Proteomes" id="UP000239735">
    <property type="component" value="Unassembled WGS sequence"/>
</dbReference>
<keyword evidence="1 4" id="KW-0349">Heme</keyword>
<evidence type="ECO:0000256" key="3">
    <source>
        <dbReference type="ARBA" id="ARBA00023004"/>
    </source>
</evidence>
<dbReference type="InterPro" id="IPR009056">
    <property type="entry name" value="Cyt_c-like_dom"/>
</dbReference>
<sequence length="97" mass="10485">MRLAKQMIAGWLVVAATIAVGQANNASQKSDAKADPQKGQPAATDRGQQVFNQNCLRCHNTPEGFSPSISGTIAKHMRVRAGLSDKDYKALLKFFNP</sequence>
<dbReference type="SUPFAM" id="SSF46626">
    <property type="entry name" value="Cytochrome c"/>
    <property type="match status" value="1"/>
</dbReference>
<keyword evidence="3 4" id="KW-0408">Iron</keyword>
<name>A0A2N9LX51_9BACT</name>
<feature type="signal peptide" evidence="6">
    <location>
        <begin position="1"/>
        <end position="25"/>
    </location>
</feature>
<dbReference type="Pfam" id="PF13442">
    <property type="entry name" value="Cytochrome_CBB3"/>
    <property type="match status" value="1"/>
</dbReference>
<proteinExistence type="predicted"/>
<evidence type="ECO:0000313" key="9">
    <source>
        <dbReference type="Proteomes" id="UP000239735"/>
    </source>
</evidence>
<gene>
    <name evidence="8" type="ORF">SBA5_600028</name>
</gene>
<keyword evidence="2 4" id="KW-0479">Metal-binding</keyword>
<evidence type="ECO:0000313" key="8">
    <source>
        <dbReference type="EMBL" id="SPE27786.1"/>
    </source>
</evidence>
<dbReference type="InterPro" id="IPR036909">
    <property type="entry name" value="Cyt_c-like_dom_sf"/>
</dbReference>
<reference evidence="9" key="1">
    <citation type="submission" date="2018-02" db="EMBL/GenBank/DDBJ databases">
        <authorList>
            <person name="Hausmann B."/>
        </authorList>
    </citation>
    <scope>NUCLEOTIDE SEQUENCE [LARGE SCALE GENOMIC DNA]</scope>
    <source>
        <strain evidence="9">Peat soil MAG SbA5</strain>
    </source>
</reference>
<evidence type="ECO:0000259" key="7">
    <source>
        <dbReference type="PROSITE" id="PS51007"/>
    </source>
</evidence>
<feature type="region of interest" description="Disordered" evidence="5">
    <location>
        <begin position="24"/>
        <end position="48"/>
    </location>
</feature>
<evidence type="ECO:0000256" key="2">
    <source>
        <dbReference type="ARBA" id="ARBA00022723"/>
    </source>
</evidence>
<dbReference type="GO" id="GO:0046872">
    <property type="term" value="F:metal ion binding"/>
    <property type="evidence" value="ECO:0007669"/>
    <property type="project" value="UniProtKB-KW"/>
</dbReference>
<dbReference type="PROSITE" id="PS51007">
    <property type="entry name" value="CYTC"/>
    <property type="match status" value="1"/>
</dbReference>
<dbReference type="EMBL" id="OKRB01000120">
    <property type="protein sequence ID" value="SPE27786.1"/>
    <property type="molecule type" value="Genomic_DNA"/>
</dbReference>
<dbReference type="GO" id="GO:0009055">
    <property type="term" value="F:electron transfer activity"/>
    <property type="evidence" value="ECO:0007669"/>
    <property type="project" value="InterPro"/>
</dbReference>